<dbReference type="SUPFAM" id="SSF74788">
    <property type="entry name" value="Cullin repeat-like"/>
    <property type="match status" value="1"/>
</dbReference>
<proteinExistence type="inferred from homology"/>
<dbReference type="GO" id="GO:0006511">
    <property type="term" value="P:ubiquitin-dependent protein catabolic process"/>
    <property type="evidence" value="ECO:0007669"/>
    <property type="project" value="InterPro"/>
</dbReference>
<evidence type="ECO:0000313" key="4">
    <source>
        <dbReference type="Proteomes" id="UP000620124"/>
    </source>
</evidence>
<accession>A0A8H6YPX0</accession>
<evidence type="ECO:0000256" key="1">
    <source>
        <dbReference type="ARBA" id="ARBA00006019"/>
    </source>
</evidence>
<dbReference type="Proteomes" id="UP000620124">
    <property type="component" value="Unassembled WGS sequence"/>
</dbReference>
<dbReference type="InterPro" id="IPR016159">
    <property type="entry name" value="Cullin_repeat-like_dom_sf"/>
</dbReference>
<sequence>MVATSQSPSPRSSGSMSVDVLQIWQRQLEPAVALMLRTQESLGRATHAAVYTTIYNVIMTDREHGGHRLYTLLCVFYAAYTAKIFEAAPKDNALVLAYYDSQWIRFTRGATVVDRLFNYLNRDYVSLQRDEGRKDVKTVLHVALTQWKLNMLDPIAWRLEAALNLNTEEPSPIAQIAAKLASDDAMTAADFSTMCVRTIQFAPNPSEGDHGPN</sequence>
<dbReference type="InterPro" id="IPR001373">
    <property type="entry name" value="Cullin_N"/>
</dbReference>
<organism evidence="3 4">
    <name type="scientific">Mycena venus</name>
    <dbReference type="NCBI Taxonomy" id="2733690"/>
    <lineage>
        <taxon>Eukaryota</taxon>
        <taxon>Fungi</taxon>
        <taxon>Dikarya</taxon>
        <taxon>Basidiomycota</taxon>
        <taxon>Agaricomycotina</taxon>
        <taxon>Agaricomycetes</taxon>
        <taxon>Agaricomycetidae</taxon>
        <taxon>Agaricales</taxon>
        <taxon>Marasmiineae</taxon>
        <taxon>Mycenaceae</taxon>
        <taxon>Mycena</taxon>
    </lineage>
</organism>
<dbReference type="GO" id="GO:0031625">
    <property type="term" value="F:ubiquitin protein ligase binding"/>
    <property type="evidence" value="ECO:0007669"/>
    <property type="project" value="InterPro"/>
</dbReference>
<evidence type="ECO:0000313" key="3">
    <source>
        <dbReference type="EMBL" id="KAF7362987.1"/>
    </source>
</evidence>
<comment type="caution">
    <text evidence="3">The sequence shown here is derived from an EMBL/GenBank/DDBJ whole genome shotgun (WGS) entry which is preliminary data.</text>
</comment>
<dbReference type="Gene3D" id="1.20.1310.10">
    <property type="entry name" value="Cullin Repeats"/>
    <property type="match status" value="1"/>
</dbReference>
<keyword evidence="4" id="KW-1185">Reference proteome</keyword>
<evidence type="ECO:0000259" key="2">
    <source>
        <dbReference type="Pfam" id="PF00888"/>
    </source>
</evidence>
<name>A0A8H6YPX0_9AGAR</name>
<reference evidence="3" key="1">
    <citation type="submission" date="2020-05" db="EMBL/GenBank/DDBJ databases">
        <title>Mycena genomes resolve the evolution of fungal bioluminescence.</title>
        <authorList>
            <person name="Tsai I.J."/>
        </authorList>
    </citation>
    <scope>NUCLEOTIDE SEQUENCE</scope>
    <source>
        <strain evidence="3">CCC161011</strain>
    </source>
</reference>
<dbReference type="Pfam" id="PF00888">
    <property type="entry name" value="Cullin"/>
    <property type="match status" value="1"/>
</dbReference>
<gene>
    <name evidence="3" type="ORF">MVEN_00650300</name>
</gene>
<comment type="similarity">
    <text evidence="1">Belongs to the cullin family.</text>
</comment>
<dbReference type="EMBL" id="JACAZI010000004">
    <property type="protein sequence ID" value="KAF7362987.1"/>
    <property type="molecule type" value="Genomic_DNA"/>
</dbReference>
<dbReference type="OrthoDB" id="2911175at2759"/>
<dbReference type="AlphaFoldDB" id="A0A8H6YPX0"/>
<protein>
    <submittedName>
        <fullName evidence="3">Cullin-domain-containing protein</fullName>
    </submittedName>
</protein>
<feature type="domain" description="Cullin N-terminal" evidence="2">
    <location>
        <begin position="27"/>
        <end position="159"/>
    </location>
</feature>